<name>A0A401G9G9_9APHY</name>
<dbReference type="EMBL" id="BFAD01000001">
    <property type="protein sequence ID" value="GBE78783.1"/>
    <property type="molecule type" value="Genomic_DNA"/>
</dbReference>
<dbReference type="Proteomes" id="UP000287166">
    <property type="component" value="Unassembled WGS sequence"/>
</dbReference>
<dbReference type="InParanoid" id="A0A401G9G9"/>
<dbReference type="Gene3D" id="3.40.50.1580">
    <property type="entry name" value="Nucleoside phosphorylase domain"/>
    <property type="match status" value="2"/>
</dbReference>
<dbReference type="PANTHER" id="PTHR43691:SF14">
    <property type="entry name" value="URIDINE PHOSPHORYLASE"/>
    <property type="match status" value="1"/>
</dbReference>
<dbReference type="PANTHER" id="PTHR43691">
    <property type="entry name" value="URIDINE PHOSPHORYLASE"/>
    <property type="match status" value="1"/>
</dbReference>
<reference evidence="3 4" key="1">
    <citation type="journal article" date="2018" name="Sci. Rep.">
        <title>Genome sequence of the cauliflower mushroom Sparassis crispa (Hanabiratake) and its association with beneficial usage.</title>
        <authorList>
            <person name="Kiyama R."/>
            <person name="Furutani Y."/>
            <person name="Kawaguchi K."/>
            <person name="Nakanishi T."/>
        </authorList>
    </citation>
    <scope>NUCLEOTIDE SEQUENCE [LARGE SCALE GENOMIC DNA]</scope>
</reference>
<dbReference type="GO" id="GO:0006218">
    <property type="term" value="P:uridine catabolic process"/>
    <property type="evidence" value="ECO:0007669"/>
    <property type="project" value="TreeGrafter"/>
</dbReference>
<organism evidence="3 4">
    <name type="scientific">Sparassis crispa</name>
    <dbReference type="NCBI Taxonomy" id="139825"/>
    <lineage>
        <taxon>Eukaryota</taxon>
        <taxon>Fungi</taxon>
        <taxon>Dikarya</taxon>
        <taxon>Basidiomycota</taxon>
        <taxon>Agaricomycotina</taxon>
        <taxon>Agaricomycetes</taxon>
        <taxon>Polyporales</taxon>
        <taxon>Sparassidaceae</taxon>
        <taxon>Sparassis</taxon>
    </lineage>
</organism>
<dbReference type="SUPFAM" id="SSF53167">
    <property type="entry name" value="Purine and uridine phosphorylases"/>
    <property type="match status" value="1"/>
</dbReference>
<dbReference type="OrthoDB" id="416752at2759"/>
<comment type="caution">
    <text evidence="3">The sequence shown here is derived from an EMBL/GenBank/DDBJ whole genome shotgun (WGS) entry which is preliminary data.</text>
</comment>
<dbReference type="InterPro" id="IPR035994">
    <property type="entry name" value="Nucleoside_phosphorylase_sf"/>
</dbReference>
<dbReference type="RefSeq" id="XP_027609696.1">
    <property type="nucleotide sequence ID" value="XM_027753895.1"/>
</dbReference>
<dbReference type="AlphaFoldDB" id="A0A401G9G9"/>
<keyword evidence="4" id="KW-1185">Reference proteome</keyword>
<evidence type="ECO:0000313" key="3">
    <source>
        <dbReference type="EMBL" id="GBE78783.1"/>
    </source>
</evidence>
<dbReference type="STRING" id="139825.A0A401G9G9"/>
<gene>
    <name evidence="3" type="ORF">SCP_0116760</name>
</gene>
<dbReference type="GO" id="GO:0004850">
    <property type="term" value="F:uridine phosphorylase activity"/>
    <property type="evidence" value="ECO:0007669"/>
    <property type="project" value="TreeGrafter"/>
</dbReference>
<feature type="domain" description="Nucleoside phosphorylase" evidence="2">
    <location>
        <begin position="97"/>
        <end position="208"/>
    </location>
</feature>
<evidence type="ECO:0000256" key="1">
    <source>
        <dbReference type="SAM" id="MobiDB-lite"/>
    </source>
</evidence>
<proteinExistence type="predicted"/>
<dbReference type="InterPro" id="IPR000845">
    <property type="entry name" value="Nucleoside_phosphorylase_d"/>
</dbReference>
<dbReference type="GeneID" id="38775700"/>
<dbReference type="Pfam" id="PF01048">
    <property type="entry name" value="PNP_UDP_1"/>
    <property type="match status" value="2"/>
</dbReference>
<feature type="domain" description="Nucleoside phosphorylase" evidence="2">
    <location>
        <begin position="31"/>
        <end position="95"/>
    </location>
</feature>
<evidence type="ECO:0000313" key="4">
    <source>
        <dbReference type="Proteomes" id="UP000287166"/>
    </source>
</evidence>
<protein>
    <submittedName>
        <fullName evidence="3">Purine and uridine phosphorylase</fullName>
    </submittedName>
</protein>
<accession>A0A401G9G9</accession>
<evidence type="ECO:0000259" key="2">
    <source>
        <dbReference type="Pfam" id="PF01048"/>
    </source>
</evidence>
<sequence>MKDLIVDANFPRTLDHRVYHLGIKAGEVANRIVTVGAPSRANAVAAYLDSSPKPFVLSSERGFTTITGRYKGVPVSIVSIGMGHPNADFFMREVRECLIGDMLVVRNYDFPFASGSSQEYPYKISRPIAADSELHAALHDALNKQRSSEEMSVVDHVMNASTDSFYSSQGRQTSFPDYNADLIDRLKSCHRNLATFEMETFHILHLAASWPSDAPSAHIASPPLNTLPVSPAVSSSHPLSAQTQRACALPSAPNGKPSVPGPRIALCTQW</sequence>
<dbReference type="GO" id="GO:0005829">
    <property type="term" value="C:cytosol"/>
    <property type="evidence" value="ECO:0007669"/>
    <property type="project" value="TreeGrafter"/>
</dbReference>
<feature type="region of interest" description="Disordered" evidence="1">
    <location>
        <begin position="241"/>
        <end position="260"/>
    </location>
</feature>